<keyword evidence="2" id="KW-1185">Reference proteome</keyword>
<sequence>MNVYLEKTPFSRNFLIICIRRNICALNIKQTYCKHRTAISDPKYIANPLSLLLFCRKEKISQLKKQIQRESERKTKIGEQRCFLCENSERGIVMDARTIDGISKEGKLREE</sequence>
<organism evidence="1 2">
    <name type="scientific">Caerostris extrusa</name>
    <name type="common">Bark spider</name>
    <name type="synonym">Caerostris bankana</name>
    <dbReference type="NCBI Taxonomy" id="172846"/>
    <lineage>
        <taxon>Eukaryota</taxon>
        <taxon>Metazoa</taxon>
        <taxon>Ecdysozoa</taxon>
        <taxon>Arthropoda</taxon>
        <taxon>Chelicerata</taxon>
        <taxon>Arachnida</taxon>
        <taxon>Araneae</taxon>
        <taxon>Araneomorphae</taxon>
        <taxon>Entelegynae</taxon>
        <taxon>Araneoidea</taxon>
        <taxon>Araneidae</taxon>
        <taxon>Caerostris</taxon>
    </lineage>
</organism>
<comment type="caution">
    <text evidence="1">The sequence shown here is derived from an EMBL/GenBank/DDBJ whole genome shotgun (WGS) entry which is preliminary data.</text>
</comment>
<protein>
    <submittedName>
        <fullName evidence="1">Uncharacterized protein</fullName>
    </submittedName>
</protein>
<dbReference type="AlphaFoldDB" id="A0AAV4PRB6"/>
<evidence type="ECO:0000313" key="1">
    <source>
        <dbReference type="EMBL" id="GIX97722.1"/>
    </source>
</evidence>
<dbReference type="EMBL" id="BPLR01004813">
    <property type="protein sequence ID" value="GIX97722.1"/>
    <property type="molecule type" value="Genomic_DNA"/>
</dbReference>
<dbReference type="Proteomes" id="UP001054945">
    <property type="component" value="Unassembled WGS sequence"/>
</dbReference>
<evidence type="ECO:0000313" key="2">
    <source>
        <dbReference type="Proteomes" id="UP001054945"/>
    </source>
</evidence>
<name>A0AAV4PRB6_CAEEX</name>
<accession>A0AAV4PRB6</accession>
<gene>
    <name evidence="1" type="ORF">CEXT_532991</name>
</gene>
<reference evidence="1 2" key="1">
    <citation type="submission" date="2021-06" db="EMBL/GenBank/DDBJ databases">
        <title>Caerostris extrusa draft genome.</title>
        <authorList>
            <person name="Kono N."/>
            <person name="Arakawa K."/>
        </authorList>
    </citation>
    <scope>NUCLEOTIDE SEQUENCE [LARGE SCALE GENOMIC DNA]</scope>
</reference>
<proteinExistence type="predicted"/>